<keyword evidence="4" id="KW-0175">Coiled coil</keyword>
<feature type="coiled-coil region" evidence="4">
    <location>
        <begin position="77"/>
        <end position="111"/>
    </location>
</feature>
<reference evidence="7 8" key="1">
    <citation type="submission" date="2023-09" db="EMBL/GenBank/DDBJ databases">
        <authorList>
            <person name="Wang M."/>
        </authorList>
    </citation>
    <scope>NUCLEOTIDE SEQUENCE [LARGE SCALE GENOMIC DNA]</scope>
    <source>
        <strain evidence="7">GT-2023</strain>
        <tissue evidence="7">Liver</tissue>
    </source>
</reference>
<evidence type="ECO:0000259" key="6">
    <source>
        <dbReference type="Pfam" id="PF25600"/>
    </source>
</evidence>
<evidence type="ECO:0000256" key="1">
    <source>
        <dbReference type="ARBA" id="ARBA00022723"/>
    </source>
</evidence>
<feature type="domain" description="TRIM8/14/16/25/29/45/65 coiled-coil region" evidence="6">
    <location>
        <begin position="27"/>
        <end position="166"/>
    </location>
</feature>
<dbReference type="InterPro" id="IPR058030">
    <property type="entry name" value="TRIM8/14/16/25/29/45/65_CC"/>
</dbReference>
<protein>
    <recommendedName>
        <fullName evidence="6">TRIM8/14/16/25/29/45/65 coiled-coil region domain-containing protein</fullName>
    </recommendedName>
</protein>
<dbReference type="Gene3D" id="2.60.120.920">
    <property type="match status" value="1"/>
</dbReference>
<organism evidence="7 8">
    <name type="scientific">Cirrhinus molitorella</name>
    <name type="common">mud carp</name>
    <dbReference type="NCBI Taxonomy" id="172907"/>
    <lineage>
        <taxon>Eukaryota</taxon>
        <taxon>Metazoa</taxon>
        <taxon>Chordata</taxon>
        <taxon>Craniata</taxon>
        <taxon>Vertebrata</taxon>
        <taxon>Euteleostomi</taxon>
        <taxon>Actinopterygii</taxon>
        <taxon>Neopterygii</taxon>
        <taxon>Teleostei</taxon>
        <taxon>Ostariophysi</taxon>
        <taxon>Cypriniformes</taxon>
        <taxon>Cyprinidae</taxon>
        <taxon>Labeoninae</taxon>
        <taxon>Labeonini</taxon>
        <taxon>Cirrhinus</taxon>
    </lineage>
</organism>
<dbReference type="Pfam" id="PF25600">
    <property type="entry name" value="TRIM_CC"/>
    <property type="match status" value="1"/>
</dbReference>
<evidence type="ECO:0000256" key="5">
    <source>
        <dbReference type="SAM" id="MobiDB-lite"/>
    </source>
</evidence>
<comment type="caution">
    <text evidence="7">The sequence shown here is derived from an EMBL/GenBank/DDBJ whole genome shotgun (WGS) entry which is preliminary data.</text>
</comment>
<dbReference type="EMBL" id="JAYMGO010000013">
    <property type="protein sequence ID" value="KAL1262767.1"/>
    <property type="molecule type" value="Genomic_DNA"/>
</dbReference>
<dbReference type="PANTHER" id="PTHR25465:SF5">
    <property type="entry name" value="E3 UBIQUITIN_ISG15 LIGASE TRIM25-RELATED"/>
    <property type="match status" value="1"/>
</dbReference>
<gene>
    <name evidence="7" type="ORF">QQF64_005506</name>
</gene>
<evidence type="ECO:0000256" key="4">
    <source>
        <dbReference type="SAM" id="Coils"/>
    </source>
</evidence>
<dbReference type="Proteomes" id="UP001558613">
    <property type="component" value="Unassembled WGS sequence"/>
</dbReference>
<proteinExistence type="predicted"/>
<name>A0ABR3MFS2_9TELE</name>
<feature type="region of interest" description="Disordered" evidence="5">
    <location>
        <begin position="1"/>
        <end position="23"/>
    </location>
</feature>
<sequence>MTSPAAKRQKIQVQLKENQDGLQKEMRQRETKVEELRQAVDYHKCSAKAAVEHSVQMFTELISSMKKRRAEITKMIRAQEKAEVSRVEEVILALEQEISDLRKRHEELGQLSLIEDDIYVIQNFSSLSHYQCSDLCNTSVSQLLTFEEIEEVIGELKSQLDDLCEQDIVRISEKVPTVHVMVNSVNNKIEKYLPSQPKTREEFLMYFVDLNLNTPVYSTLSLKNNKSVLKRNNDYTSYGDTLQVLCKEKLSGRCYFEVQWEDMQTHTHILKSKQLQDPPSQISLSTEKTLRLLSVETLCLAVFYSSNAQAKVESASSTCPLCGLVIYHPKRKANDPFKALDNAKKTYWFISVLIAVLL</sequence>
<keyword evidence="2" id="KW-0863">Zinc-finger</keyword>
<evidence type="ECO:0000313" key="7">
    <source>
        <dbReference type="EMBL" id="KAL1262767.1"/>
    </source>
</evidence>
<keyword evidence="1" id="KW-0479">Metal-binding</keyword>
<dbReference type="InterPro" id="IPR051051">
    <property type="entry name" value="E3_ubiq-ligase_TRIM/RNF"/>
</dbReference>
<evidence type="ECO:0000256" key="2">
    <source>
        <dbReference type="ARBA" id="ARBA00022771"/>
    </source>
</evidence>
<dbReference type="InterPro" id="IPR043136">
    <property type="entry name" value="B30.2/SPRY_sf"/>
</dbReference>
<evidence type="ECO:0000256" key="3">
    <source>
        <dbReference type="ARBA" id="ARBA00022833"/>
    </source>
</evidence>
<keyword evidence="3" id="KW-0862">Zinc</keyword>
<dbReference type="PANTHER" id="PTHR25465">
    <property type="entry name" value="B-BOX DOMAIN CONTAINING"/>
    <property type="match status" value="1"/>
</dbReference>
<accession>A0ABR3MFS2</accession>
<keyword evidence="8" id="KW-1185">Reference proteome</keyword>
<evidence type="ECO:0000313" key="8">
    <source>
        <dbReference type="Proteomes" id="UP001558613"/>
    </source>
</evidence>